<dbReference type="RefSeq" id="WP_182811502.1">
    <property type="nucleotide sequence ID" value="NZ_JACJFM010000052.1"/>
</dbReference>
<evidence type="ECO:0000313" key="1">
    <source>
        <dbReference type="EMBL" id="MBB1489376.1"/>
    </source>
</evidence>
<comment type="caution">
    <text evidence="1">The sequence shown here is derived from an EMBL/GenBank/DDBJ whole genome shotgun (WGS) entry which is preliminary data.</text>
</comment>
<name>A0A839IZ43_9GAMM</name>
<dbReference type="PANTHER" id="PTHR35861:SF1">
    <property type="entry name" value="PHAGE TAIL SHEATH PROTEIN"/>
    <property type="match status" value="1"/>
</dbReference>
<sequence>MPLNPAFERNGISIITSEPFPPLGPPGADVVCLIGTAPDKHASVQYNVPVRIANSGHWRLIDSTGDERGSLIHAIMKTHEQTQVVIYAIVVEEGADFDATTANIIGGRDPTTNQRLGIAAARECTERPTIIAAPGFSHQKAVIDQMAAMGAVMRARVVADGLSTTPEEQIAFLETLGGEGSNYDRVYMVEPAVSIYSRKARGDILVPASVVAVGALASVKQWESPGNQSLPINGTAHTIEYGIMDETSEANLLQKYGCAVICHTSMGGWSLIGNRTVTGKFISYVGLEDAICRKLEETSQRYMAKNMTKSFWDQTIRRINGFLKDLIASEIIPGGEVYLHPELNTASRYQNGSWYIVFDYGRYAPNEHMIYHVNAKEKYVEEYLENVLGEQANG</sequence>
<protein>
    <submittedName>
        <fullName evidence="1">Phage tail protein</fullName>
    </submittedName>
</protein>
<accession>A0A839IZ43</accession>
<gene>
    <name evidence="1" type="ORF">H4O21_22455</name>
</gene>
<dbReference type="Proteomes" id="UP000565262">
    <property type="component" value="Unassembled WGS sequence"/>
</dbReference>
<dbReference type="AlphaFoldDB" id="A0A839IZ43"/>
<proteinExistence type="predicted"/>
<keyword evidence="2" id="KW-1185">Reference proteome</keyword>
<reference evidence="1 2" key="1">
    <citation type="submission" date="2020-08" db="EMBL/GenBank/DDBJ databases">
        <title>Oceanospirillum sp. nov. isolated from marine sediment.</title>
        <authorList>
            <person name="Ji X."/>
        </authorList>
    </citation>
    <scope>NUCLEOTIDE SEQUENCE [LARGE SCALE GENOMIC DNA]</scope>
    <source>
        <strain evidence="1 2">D5</strain>
    </source>
</reference>
<dbReference type="InterPro" id="IPR052042">
    <property type="entry name" value="Tail_sheath_structural"/>
</dbReference>
<evidence type="ECO:0000313" key="2">
    <source>
        <dbReference type="Proteomes" id="UP000565262"/>
    </source>
</evidence>
<organism evidence="1 2">
    <name type="scientific">Oceanospirillum sediminis</name>
    <dbReference type="NCBI Taxonomy" id="2760088"/>
    <lineage>
        <taxon>Bacteria</taxon>
        <taxon>Pseudomonadati</taxon>
        <taxon>Pseudomonadota</taxon>
        <taxon>Gammaproteobacteria</taxon>
        <taxon>Oceanospirillales</taxon>
        <taxon>Oceanospirillaceae</taxon>
        <taxon>Oceanospirillum</taxon>
    </lineage>
</organism>
<dbReference type="PANTHER" id="PTHR35861">
    <property type="match status" value="1"/>
</dbReference>
<dbReference type="EMBL" id="JACJFM010000052">
    <property type="protein sequence ID" value="MBB1489376.1"/>
    <property type="molecule type" value="Genomic_DNA"/>
</dbReference>